<sequence length="284" mass="32138">MRWVILGIAIVVGFTFLKIWLLRSQSKDLGKKIFDTVVNSVFWGFLIWKGSLLLLEPKLVIDSPLSLLYFTGGTKGLILGIIGAIIYFFFKARKLKLTNFMILQPTLIFLFAVMSGYFLLNLVLTEKHPKVSPSSTMQAGKIGLEEGNNAPDFQLMTIDSTEIKLSGMRGKKVILNFWATWCPPCKAEIPHMQDFYATQDKNKVELLAINLTSTEKNTQTVKKFVKERNLTFPILFDQDGDIGSRFQAITIPTSYLIDSKGIVRKKIVGPMDKDMMKQLIENVD</sequence>
<feature type="transmembrane region" description="Helical" evidence="2">
    <location>
        <begin position="6"/>
        <end position="22"/>
    </location>
</feature>
<gene>
    <name evidence="4" type="ORF">QNH39_13670</name>
</gene>
<feature type="transmembrane region" description="Helical" evidence="2">
    <location>
        <begin position="34"/>
        <end position="55"/>
    </location>
</feature>
<dbReference type="PROSITE" id="PS51352">
    <property type="entry name" value="THIOREDOXIN_2"/>
    <property type="match status" value="1"/>
</dbReference>
<dbReference type="PANTHER" id="PTHR42852">
    <property type="entry name" value="THIOL:DISULFIDE INTERCHANGE PROTEIN DSBE"/>
    <property type="match status" value="1"/>
</dbReference>
<dbReference type="EMBL" id="CP126114">
    <property type="protein sequence ID" value="WHY88815.1"/>
    <property type="molecule type" value="Genomic_DNA"/>
</dbReference>
<dbReference type="GO" id="GO:0016491">
    <property type="term" value="F:oxidoreductase activity"/>
    <property type="evidence" value="ECO:0007669"/>
    <property type="project" value="InterPro"/>
</dbReference>
<reference evidence="4" key="1">
    <citation type="submission" date="2023-05" db="EMBL/GenBank/DDBJ databases">
        <title>Comparative genomics of Bacillaceae isolates and their secondary metabolite potential.</title>
        <authorList>
            <person name="Song L."/>
            <person name="Nielsen L.J."/>
            <person name="Mohite O."/>
            <person name="Xu X."/>
            <person name="Weber T."/>
            <person name="Kovacs A.T."/>
        </authorList>
    </citation>
    <scope>NUCLEOTIDE SEQUENCE</scope>
    <source>
        <strain evidence="4">XLM17</strain>
    </source>
</reference>
<feature type="transmembrane region" description="Helical" evidence="2">
    <location>
        <begin position="67"/>
        <end position="90"/>
    </location>
</feature>
<evidence type="ECO:0000256" key="1">
    <source>
        <dbReference type="ARBA" id="ARBA00023157"/>
    </source>
</evidence>
<protein>
    <submittedName>
        <fullName evidence="4">TlpA disulfide reductase family protein</fullName>
    </submittedName>
</protein>
<dbReference type="Gene3D" id="3.40.30.10">
    <property type="entry name" value="Glutaredoxin"/>
    <property type="match status" value="1"/>
</dbReference>
<dbReference type="PROSITE" id="PS00194">
    <property type="entry name" value="THIOREDOXIN_1"/>
    <property type="match status" value="1"/>
</dbReference>
<dbReference type="PANTHER" id="PTHR42852:SF13">
    <property type="entry name" value="PROTEIN DIPZ"/>
    <property type="match status" value="1"/>
</dbReference>
<dbReference type="InterPro" id="IPR050553">
    <property type="entry name" value="Thioredoxin_ResA/DsbE_sf"/>
</dbReference>
<evidence type="ECO:0000313" key="4">
    <source>
        <dbReference type="EMBL" id="WHY88815.1"/>
    </source>
</evidence>
<keyword evidence="2" id="KW-1133">Transmembrane helix</keyword>
<keyword evidence="5" id="KW-1185">Reference proteome</keyword>
<dbReference type="Proteomes" id="UP001178288">
    <property type="component" value="Chromosome"/>
</dbReference>
<dbReference type="InterPro" id="IPR017937">
    <property type="entry name" value="Thioredoxin_CS"/>
</dbReference>
<feature type="domain" description="Thioredoxin" evidence="3">
    <location>
        <begin position="144"/>
        <end position="284"/>
    </location>
</feature>
<name>A0AA95SB39_9BACI</name>
<dbReference type="InterPro" id="IPR000866">
    <property type="entry name" value="AhpC/TSA"/>
</dbReference>
<keyword evidence="2" id="KW-0472">Membrane</keyword>
<dbReference type="InterPro" id="IPR013766">
    <property type="entry name" value="Thioredoxin_domain"/>
</dbReference>
<keyword evidence="2" id="KW-0812">Transmembrane</keyword>
<evidence type="ECO:0000256" key="2">
    <source>
        <dbReference type="SAM" id="Phobius"/>
    </source>
</evidence>
<dbReference type="SUPFAM" id="SSF52833">
    <property type="entry name" value="Thioredoxin-like"/>
    <property type="match status" value="1"/>
</dbReference>
<dbReference type="RefSeq" id="WP_283935927.1">
    <property type="nucleotide sequence ID" value="NZ_CP126114.1"/>
</dbReference>
<dbReference type="GO" id="GO:0016209">
    <property type="term" value="F:antioxidant activity"/>
    <property type="evidence" value="ECO:0007669"/>
    <property type="project" value="InterPro"/>
</dbReference>
<keyword evidence="1" id="KW-1015">Disulfide bond</keyword>
<evidence type="ECO:0000259" key="3">
    <source>
        <dbReference type="PROSITE" id="PS51352"/>
    </source>
</evidence>
<dbReference type="CDD" id="cd02966">
    <property type="entry name" value="TlpA_like_family"/>
    <property type="match status" value="1"/>
</dbReference>
<proteinExistence type="predicted"/>
<evidence type="ECO:0000313" key="5">
    <source>
        <dbReference type="Proteomes" id="UP001178288"/>
    </source>
</evidence>
<dbReference type="InterPro" id="IPR036249">
    <property type="entry name" value="Thioredoxin-like_sf"/>
</dbReference>
<dbReference type="AlphaFoldDB" id="A0AA95SB39"/>
<dbReference type="Pfam" id="PF00578">
    <property type="entry name" value="AhpC-TSA"/>
    <property type="match status" value="1"/>
</dbReference>
<dbReference type="KEGG" id="nnv:QNH39_13670"/>
<organism evidence="4 5">
    <name type="scientific">Neobacillus novalis</name>
    <dbReference type="NCBI Taxonomy" id="220687"/>
    <lineage>
        <taxon>Bacteria</taxon>
        <taxon>Bacillati</taxon>
        <taxon>Bacillota</taxon>
        <taxon>Bacilli</taxon>
        <taxon>Bacillales</taxon>
        <taxon>Bacillaceae</taxon>
        <taxon>Neobacillus</taxon>
    </lineage>
</organism>
<accession>A0AA95SB39</accession>
<feature type="transmembrane region" description="Helical" evidence="2">
    <location>
        <begin position="102"/>
        <end position="124"/>
    </location>
</feature>